<comment type="subcellular location">
    <subcellularLocation>
        <location evidence="5">Secreted</location>
    </subcellularLocation>
    <subcellularLocation>
        <location evidence="5">Bacterial flagellum</location>
    </subcellularLocation>
</comment>
<keyword evidence="5" id="KW-0964">Secreted</keyword>
<name>A0A2T2WLB0_9FIRM</name>
<dbReference type="GO" id="GO:0009421">
    <property type="term" value="C:bacterial-type flagellum filament cap"/>
    <property type="evidence" value="ECO:0007669"/>
    <property type="project" value="InterPro"/>
</dbReference>
<dbReference type="Pfam" id="PF07195">
    <property type="entry name" value="FliD_C"/>
    <property type="match status" value="1"/>
</dbReference>
<dbReference type="GO" id="GO:0005576">
    <property type="term" value="C:extracellular region"/>
    <property type="evidence" value="ECO:0007669"/>
    <property type="project" value="UniProtKB-SubCell"/>
</dbReference>
<comment type="caution">
    <text evidence="8">The sequence shown here is derived from an EMBL/GenBank/DDBJ whole genome shotgun (WGS) entry which is preliminary data.</text>
</comment>
<evidence type="ECO:0000256" key="4">
    <source>
        <dbReference type="ARBA" id="ARBA00023143"/>
    </source>
</evidence>
<dbReference type="Pfam" id="PF02465">
    <property type="entry name" value="FliD_N"/>
    <property type="match status" value="1"/>
</dbReference>
<comment type="subunit">
    <text evidence="2 5">Homopentamer.</text>
</comment>
<evidence type="ECO:0000313" key="8">
    <source>
        <dbReference type="EMBL" id="PSR23020.1"/>
    </source>
</evidence>
<sequence>MSINWSQVYSGPIGQILSDLSPTVFTDLATQESQSQLTTLQDELSSNKSEISAWTTLQSDAQSFNSALHTLTEASTYNQLQTSSSNNVVTAVDSSALAGQYTLTVQSVAQAEIDSGTAANMTVTDPNSTLSVNGTTMTGAFSLSVGGTTINVTIPTGGTSLNGLASSINSAASAANAGLTASVVQNGQGDYVLELQATQTDQPITYADTSGSPLYDLGLVSSTGTGTQSAANVLQAPSAAEVSFGSTFNSADAVTSSNNTFSNLIPGLTVTVNSPGTTTISVTPNVSAMEQSVQTFASAWNQWVSDTQSLAQAGQVVASGSGASESFSYQANSSQVLTSAIPTAVLNQVQQLLGSYSTNSGSLYQSLANLGLTFSVSGQLSVNSTTLNNAITTDPSAVQAIFQGLQSSLQSGGALGIVSGFSLGPTSTTGEAIDTLTQQDTNIQNQETLLNQKTTAEEQQAIVHYGQWVNQVAQYSQQYDLLNAIFTSETSSSNTSGVL</sequence>
<keyword evidence="3" id="KW-0175">Coiled coil</keyword>
<dbReference type="InterPro" id="IPR010809">
    <property type="entry name" value="FliD_C"/>
</dbReference>
<organism evidence="8 9">
    <name type="scientific">Sulfobacillus acidophilus</name>
    <dbReference type="NCBI Taxonomy" id="53633"/>
    <lineage>
        <taxon>Bacteria</taxon>
        <taxon>Bacillati</taxon>
        <taxon>Bacillota</taxon>
        <taxon>Clostridia</taxon>
        <taxon>Eubacteriales</taxon>
        <taxon>Clostridiales Family XVII. Incertae Sedis</taxon>
        <taxon>Sulfobacillus</taxon>
    </lineage>
</organism>
<evidence type="ECO:0000259" key="7">
    <source>
        <dbReference type="Pfam" id="PF07195"/>
    </source>
</evidence>
<comment type="similarity">
    <text evidence="1 5">Belongs to the FliD family.</text>
</comment>
<dbReference type="Proteomes" id="UP000241848">
    <property type="component" value="Unassembled WGS sequence"/>
</dbReference>
<dbReference type="EMBL" id="PXYV01000009">
    <property type="protein sequence ID" value="PSR23020.1"/>
    <property type="molecule type" value="Genomic_DNA"/>
</dbReference>
<keyword evidence="8" id="KW-0969">Cilium</keyword>
<evidence type="ECO:0000256" key="3">
    <source>
        <dbReference type="ARBA" id="ARBA00023054"/>
    </source>
</evidence>
<keyword evidence="8" id="KW-0282">Flagellum</keyword>
<proteinExistence type="inferred from homology"/>
<comment type="function">
    <text evidence="5">Required for morphogenesis and for the elongation of the flagellar filament by facilitating polymerization of the flagellin monomers at the tip of growing filament. Forms a capping structure, which prevents flagellin subunits (transported through the central channel of the flagellum) from leaking out without polymerization at the distal end.</text>
</comment>
<evidence type="ECO:0000256" key="2">
    <source>
        <dbReference type="ARBA" id="ARBA00011255"/>
    </source>
</evidence>
<dbReference type="GO" id="GO:0009424">
    <property type="term" value="C:bacterial-type flagellum hook"/>
    <property type="evidence" value="ECO:0007669"/>
    <property type="project" value="UniProtKB-UniRule"/>
</dbReference>
<evidence type="ECO:0000256" key="1">
    <source>
        <dbReference type="ARBA" id="ARBA00009764"/>
    </source>
</evidence>
<reference evidence="8 9" key="1">
    <citation type="journal article" date="2014" name="BMC Genomics">
        <title>Comparison of environmental and isolate Sulfobacillus genomes reveals diverse carbon, sulfur, nitrogen, and hydrogen metabolisms.</title>
        <authorList>
            <person name="Justice N.B."/>
            <person name="Norman A."/>
            <person name="Brown C.T."/>
            <person name="Singh A."/>
            <person name="Thomas B.C."/>
            <person name="Banfield J.F."/>
        </authorList>
    </citation>
    <scope>NUCLEOTIDE SEQUENCE [LARGE SCALE GENOMIC DNA]</scope>
    <source>
        <strain evidence="8">AMDSBA3</strain>
    </source>
</reference>
<dbReference type="AlphaFoldDB" id="A0A2T2WLB0"/>
<dbReference type="PANTHER" id="PTHR30288:SF0">
    <property type="entry name" value="FLAGELLAR HOOK-ASSOCIATED PROTEIN 2"/>
    <property type="match status" value="1"/>
</dbReference>
<feature type="domain" description="Flagellar hook-associated protein 2 N-terminal" evidence="6">
    <location>
        <begin position="26"/>
        <end position="111"/>
    </location>
</feature>
<dbReference type="InterPro" id="IPR040026">
    <property type="entry name" value="FliD"/>
</dbReference>
<keyword evidence="4 5" id="KW-0975">Bacterial flagellum</keyword>
<accession>A0A2T2WLB0</accession>
<feature type="domain" description="Flagellar hook-associated protein 2 C-terminal" evidence="7">
    <location>
        <begin position="247"/>
        <end position="483"/>
    </location>
</feature>
<evidence type="ECO:0000259" key="6">
    <source>
        <dbReference type="Pfam" id="PF02465"/>
    </source>
</evidence>
<evidence type="ECO:0000313" key="9">
    <source>
        <dbReference type="Proteomes" id="UP000241848"/>
    </source>
</evidence>
<protein>
    <recommendedName>
        <fullName evidence="5">Flagellar hook-associated protein 2</fullName>
        <shortName evidence="5">HAP2</shortName>
    </recommendedName>
    <alternativeName>
        <fullName evidence="5">Flagellar cap protein</fullName>
    </alternativeName>
</protein>
<evidence type="ECO:0000256" key="5">
    <source>
        <dbReference type="RuleBase" id="RU362066"/>
    </source>
</evidence>
<dbReference type="InterPro" id="IPR003481">
    <property type="entry name" value="FliD_N"/>
</dbReference>
<keyword evidence="8" id="KW-0966">Cell projection</keyword>
<dbReference type="PANTHER" id="PTHR30288">
    <property type="entry name" value="FLAGELLAR CAP/ASSEMBLY PROTEIN FLID"/>
    <property type="match status" value="1"/>
</dbReference>
<gene>
    <name evidence="8" type="ORF">C7B45_04380</name>
</gene>
<dbReference type="GO" id="GO:0007155">
    <property type="term" value="P:cell adhesion"/>
    <property type="evidence" value="ECO:0007669"/>
    <property type="project" value="InterPro"/>
</dbReference>
<dbReference type="GO" id="GO:0071973">
    <property type="term" value="P:bacterial-type flagellum-dependent cell motility"/>
    <property type="evidence" value="ECO:0007669"/>
    <property type="project" value="TreeGrafter"/>
</dbReference>